<organism evidence="3 4">
    <name type="scientific">Fusarium solani</name>
    <name type="common">Filamentous fungus</name>
    <dbReference type="NCBI Taxonomy" id="169388"/>
    <lineage>
        <taxon>Eukaryota</taxon>
        <taxon>Fungi</taxon>
        <taxon>Dikarya</taxon>
        <taxon>Ascomycota</taxon>
        <taxon>Pezizomycotina</taxon>
        <taxon>Sordariomycetes</taxon>
        <taxon>Hypocreomycetidae</taxon>
        <taxon>Hypocreales</taxon>
        <taxon>Nectriaceae</taxon>
        <taxon>Fusarium</taxon>
        <taxon>Fusarium solani species complex</taxon>
    </lineage>
</organism>
<evidence type="ECO:0000259" key="2">
    <source>
        <dbReference type="Pfam" id="PF18566"/>
    </source>
</evidence>
<keyword evidence="1" id="KW-0732">Signal</keyword>
<dbReference type="OrthoDB" id="9979195at2759"/>
<dbReference type="Proteomes" id="UP000736672">
    <property type="component" value="Unassembled WGS sequence"/>
</dbReference>
<dbReference type="InterPro" id="IPR041411">
    <property type="entry name" value="Ldi"/>
</dbReference>
<name>A0A9P9KZG3_FUSSL</name>
<proteinExistence type="predicted"/>
<feature type="signal peptide" evidence="1">
    <location>
        <begin position="1"/>
        <end position="22"/>
    </location>
</feature>
<comment type="caution">
    <text evidence="3">The sequence shown here is derived from an EMBL/GenBank/DDBJ whole genome shotgun (WGS) entry which is preliminary data.</text>
</comment>
<evidence type="ECO:0000313" key="4">
    <source>
        <dbReference type="Proteomes" id="UP000736672"/>
    </source>
</evidence>
<feature type="chain" id="PRO_5040439122" description="Linalool dehydratase/isomerase domain-containing protein" evidence="1">
    <location>
        <begin position="23"/>
        <end position="587"/>
    </location>
</feature>
<feature type="domain" description="Linalool dehydratase/isomerase" evidence="2">
    <location>
        <begin position="91"/>
        <end position="412"/>
    </location>
</feature>
<accession>A0A9P9KZG3</accession>
<dbReference type="Pfam" id="PF18566">
    <property type="entry name" value="Ldi"/>
    <property type="match status" value="1"/>
</dbReference>
<dbReference type="AlphaFoldDB" id="A0A9P9KZG3"/>
<keyword evidence="4" id="KW-1185">Reference proteome</keyword>
<gene>
    <name evidence="3" type="ORF">B0J15DRAFT_485819</name>
</gene>
<protein>
    <recommendedName>
        <fullName evidence="2">Linalool dehydratase/isomerase domain-containing protein</fullName>
    </recommendedName>
</protein>
<reference evidence="3" key="1">
    <citation type="journal article" date="2021" name="Nat. Commun.">
        <title>Genetic determinants of endophytism in the Arabidopsis root mycobiome.</title>
        <authorList>
            <person name="Mesny F."/>
            <person name="Miyauchi S."/>
            <person name="Thiergart T."/>
            <person name="Pickel B."/>
            <person name="Atanasova L."/>
            <person name="Karlsson M."/>
            <person name="Huettel B."/>
            <person name="Barry K.W."/>
            <person name="Haridas S."/>
            <person name="Chen C."/>
            <person name="Bauer D."/>
            <person name="Andreopoulos W."/>
            <person name="Pangilinan J."/>
            <person name="LaButti K."/>
            <person name="Riley R."/>
            <person name="Lipzen A."/>
            <person name="Clum A."/>
            <person name="Drula E."/>
            <person name="Henrissat B."/>
            <person name="Kohler A."/>
            <person name="Grigoriev I.V."/>
            <person name="Martin F.M."/>
            <person name="Hacquard S."/>
        </authorList>
    </citation>
    <scope>NUCLEOTIDE SEQUENCE</scope>
    <source>
        <strain evidence="3">FSSC 5 MPI-SDFR-AT-0091</strain>
    </source>
</reference>
<evidence type="ECO:0000256" key="1">
    <source>
        <dbReference type="SAM" id="SignalP"/>
    </source>
</evidence>
<sequence length="587" mass="66874">MRLGTILHVGAILVASIDTSFAIGARRVVPLENDDSLPRSLDEGFIDKFPKMSHEQAGHLRHFYNLASQKDGEWRHMGSQVAGQEWLDGYRYQLATMTYAAGAAHYFRLPLLRSLFKILFEQLISKMLLRDVWGYWYLTSHSGTLVDPDLTELRRPWADPVAKENIMYSGHLLHMVSLYTMLFDDDRYNEHGALEFNWMPIFWGMGPEKFIYNRTSLQQAILKGMEGENWLGVCCEPNSIFVVCNQFPMIGMRYNDVRDNTHIAPAVLETYEEAWKSKGMFQDDGLIIDWFSPKQDRKTLAKDPGFTAWAAAFMNAWNPELAKVAYDTAYDRVMEMIIPPNKSTAVEASTALISRAQSPGAPRPMTKPIIGFAAQMISELGDETTLNQYLRFVDEAYPPTWEQGGLFYPATSQGNGSLPLMDSFTGNAAIPYARLNVFQGQRKMYENPWTERYFSTHPFIDNIDLSSGVDYLRGSWDEDLAAMAVTMRSYSGEDKNVKLHLSGLRPGKYSIYENQELLGAYQIKDRADMIQLERRVTGDDMDIVIQSIGPVSLLPPLQVSRWESVLEWGMCILGTRGSYLMKYLLWV</sequence>
<dbReference type="EMBL" id="JAGTJS010000004">
    <property type="protein sequence ID" value="KAH7271740.1"/>
    <property type="molecule type" value="Genomic_DNA"/>
</dbReference>
<evidence type="ECO:0000313" key="3">
    <source>
        <dbReference type="EMBL" id="KAH7271740.1"/>
    </source>
</evidence>